<reference evidence="2" key="1">
    <citation type="submission" date="2021-02" db="EMBL/GenBank/DDBJ databases">
        <authorList>
            <person name="Nowell W R."/>
        </authorList>
    </citation>
    <scope>NUCLEOTIDE SEQUENCE</scope>
</reference>
<dbReference type="EMBL" id="CAJOBP010002674">
    <property type="protein sequence ID" value="CAF4367945.1"/>
    <property type="molecule type" value="Genomic_DNA"/>
</dbReference>
<proteinExistence type="predicted"/>
<evidence type="ECO:0000313" key="4">
    <source>
        <dbReference type="Proteomes" id="UP000663873"/>
    </source>
</evidence>
<dbReference type="Proteomes" id="UP000663851">
    <property type="component" value="Unassembled WGS sequence"/>
</dbReference>
<gene>
    <name evidence="3" type="ORF">HFQ381_LOCUS30602</name>
    <name evidence="1" type="ORF">LUA448_LOCUS27369</name>
    <name evidence="2" type="ORF">UJA718_LOCUS16893</name>
</gene>
<comment type="caution">
    <text evidence="2">The sequence shown here is derived from an EMBL/GenBank/DDBJ whole genome shotgun (WGS) entry which is preliminary data.</text>
</comment>
<evidence type="ECO:0000313" key="2">
    <source>
        <dbReference type="EMBL" id="CAF4367945.1"/>
    </source>
</evidence>
<protein>
    <submittedName>
        <fullName evidence="2">Uncharacterized protein</fullName>
    </submittedName>
</protein>
<evidence type="ECO:0000313" key="3">
    <source>
        <dbReference type="EMBL" id="CAF4545981.1"/>
    </source>
</evidence>
<dbReference type="EMBL" id="CAJNYD010003731">
    <property type="protein sequence ID" value="CAF3539102.1"/>
    <property type="molecule type" value="Genomic_DNA"/>
</dbReference>
<dbReference type="EMBL" id="CAJOBO010005520">
    <property type="protein sequence ID" value="CAF4545981.1"/>
    <property type="molecule type" value="Genomic_DNA"/>
</dbReference>
<dbReference type="Proteomes" id="UP000663833">
    <property type="component" value="Unassembled WGS sequence"/>
</dbReference>
<name>A0A820M7J6_9BILA</name>
<evidence type="ECO:0000313" key="1">
    <source>
        <dbReference type="EMBL" id="CAF3539102.1"/>
    </source>
</evidence>
<organism evidence="2 4">
    <name type="scientific">Rotaria socialis</name>
    <dbReference type="NCBI Taxonomy" id="392032"/>
    <lineage>
        <taxon>Eukaryota</taxon>
        <taxon>Metazoa</taxon>
        <taxon>Spiralia</taxon>
        <taxon>Gnathifera</taxon>
        <taxon>Rotifera</taxon>
        <taxon>Eurotatoria</taxon>
        <taxon>Bdelloidea</taxon>
        <taxon>Philodinida</taxon>
        <taxon>Philodinidae</taxon>
        <taxon>Rotaria</taxon>
    </lineage>
</organism>
<dbReference type="AlphaFoldDB" id="A0A820M7J6"/>
<keyword evidence="4" id="KW-1185">Reference proteome</keyword>
<accession>A0A820M7J6</accession>
<dbReference type="Proteomes" id="UP000663873">
    <property type="component" value="Unassembled WGS sequence"/>
</dbReference>
<sequence length="347" mass="40464">MAADMNEYQGNYIGEYGDFLDKEIKRNFKHITKLEQSDLSQYTEDLNSYFQALSSLDRYELVFESRQGGNKIEHWHREFFNYYHFLENHIEVCKISGKNEELKNLLIIAQALSCLARVCKVIFKDNGFRVLYWQYRLDIAKSSREAYKQAMDYLFKGDYTSADLALSDIVEKLPDSTFLKQIKYELQFSLDKLIGFTETSAHCKTDQILATAILNGIKNIELFISNNHFLPAEQYKKLEELQARFNTLHIEILQRCDFTDIDNYCINPPKDLFAQLKKAVSGGYAKYTSISNTLMEKLRLNFSLAIDKVREISSNDRSTKVRSIKVAFLFLPEELKTVFQAHIDELN</sequence>